<dbReference type="AlphaFoldDB" id="A0A448P0N2"/>
<evidence type="ECO:0000313" key="4">
    <source>
        <dbReference type="Proteomes" id="UP000277858"/>
    </source>
</evidence>
<dbReference type="Proteomes" id="UP000277858">
    <property type="component" value="Chromosome"/>
</dbReference>
<keyword evidence="2" id="KW-1133">Transmembrane helix</keyword>
<feature type="compositionally biased region" description="Low complexity" evidence="1">
    <location>
        <begin position="166"/>
        <end position="178"/>
    </location>
</feature>
<organism evidence="3 4">
    <name type="scientific">Acidipropionibacterium jensenii</name>
    <dbReference type="NCBI Taxonomy" id="1749"/>
    <lineage>
        <taxon>Bacteria</taxon>
        <taxon>Bacillati</taxon>
        <taxon>Actinomycetota</taxon>
        <taxon>Actinomycetes</taxon>
        <taxon>Propionibacteriales</taxon>
        <taxon>Propionibacteriaceae</taxon>
        <taxon>Acidipropionibacterium</taxon>
    </lineage>
</organism>
<feature type="region of interest" description="Disordered" evidence="1">
    <location>
        <begin position="38"/>
        <end position="100"/>
    </location>
</feature>
<keyword evidence="2" id="KW-0812">Transmembrane</keyword>
<keyword evidence="2" id="KW-0472">Membrane</keyword>
<dbReference type="STRING" id="1122997.GCA_000425285_00338"/>
<evidence type="ECO:0000256" key="2">
    <source>
        <dbReference type="SAM" id="Phobius"/>
    </source>
</evidence>
<feature type="region of interest" description="Disordered" evidence="1">
    <location>
        <begin position="114"/>
        <end position="232"/>
    </location>
</feature>
<feature type="transmembrane region" description="Helical" evidence="2">
    <location>
        <begin position="241"/>
        <end position="264"/>
    </location>
</feature>
<keyword evidence="4" id="KW-1185">Reference proteome</keyword>
<dbReference type="EMBL" id="LR134473">
    <property type="protein sequence ID" value="VEI03769.1"/>
    <property type="molecule type" value="Genomic_DNA"/>
</dbReference>
<name>A0A448P0N2_9ACTN</name>
<proteinExistence type="predicted"/>
<gene>
    <name evidence="3" type="ORF">NCTC13652_01982</name>
</gene>
<evidence type="ECO:0000313" key="3">
    <source>
        <dbReference type="EMBL" id="VEI03769.1"/>
    </source>
</evidence>
<feature type="compositionally biased region" description="Pro residues" evidence="1">
    <location>
        <begin position="215"/>
        <end position="227"/>
    </location>
</feature>
<evidence type="ECO:0000256" key="1">
    <source>
        <dbReference type="SAM" id="MobiDB-lite"/>
    </source>
</evidence>
<accession>A0A448P0N2</accession>
<protein>
    <submittedName>
        <fullName evidence="3">Uncharacterized protein</fullName>
    </submittedName>
</protein>
<sequence>MFCARCGARLGALETTCPRCALDLRLAGAVRLTDPALDALARQESPDLTRPRVRRPTPPGTPHSGLPGPVQAGPSTTGRPGGGHPGARPGPSAAVPPGPLDEAVTRVIPVFGALGAGGSDDPDATRVMPVMPAPGREQDSEMTQVIGQSAPDEAPRLLNPPTPHQSPSRPSSRVVPRPQGHHQEGSLPSTWFRDPQAEYAQAVRAPGESPAPVFNAPPAPRPAPEPPSLHHGPELSENRRLVPLLVIILLVALAVLAGLVWWVFSGFTSKAVELLPPTGTVSAPAVPGAA</sequence>
<reference evidence="3 4" key="1">
    <citation type="submission" date="2018-12" db="EMBL/GenBank/DDBJ databases">
        <authorList>
            <consortium name="Pathogen Informatics"/>
        </authorList>
    </citation>
    <scope>NUCLEOTIDE SEQUENCE [LARGE SCALE GENOMIC DNA]</scope>
    <source>
        <strain evidence="3 4">NCTC13652</strain>
    </source>
</reference>